<dbReference type="AlphaFoldDB" id="A0A923KKS3"/>
<evidence type="ECO:0000256" key="1">
    <source>
        <dbReference type="SAM" id="MobiDB-lite"/>
    </source>
</evidence>
<keyword evidence="3" id="KW-1185">Reference proteome</keyword>
<feature type="region of interest" description="Disordered" evidence="1">
    <location>
        <begin position="73"/>
        <end position="107"/>
    </location>
</feature>
<sequence>MLSCAYDKTEKGREEIATRKHQLANRLRTLLVMIDGKKSAADLLKKLAAIGLDENSIQELIDLEMIAPTLELEPEPASAPASESDESDVAVKEENQPPIAQSDNVSTEETEAEQFQAIYNFFNDTIKSALGFRGFTLQLKVERAKSIDDFKNLRHAYLEAILKVKGREMARSLRDRLDLLLHESEKIKRDSLSTDTIFDYK</sequence>
<evidence type="ECO:0000313" key="3">
    <source>
        <dbReference type="Proteomes" id="UP000634011"/>
    </source>
</evidence>
<feature type="compositionally biased region" description="Low complexity" evidence="1">
    <location>
        <begin position="73"/>
        <end position="82"/>
    </location>
</feature>
<proteinExistence type="predicted"/>
<dbReference type="Proteomes" id="UP000634011">
    <property type="component" value="Unassembled WGS sequence"/>
</dbReference>
<accession>A0A923KKS3</accession>
<comment type="caution">
    <text evidence="2">The sequence shown here is derived from an EMBL/GenBank/DDBJ whole genome shotgun (WGS) entry which is preliminary data.</text>
</comment>
<protein>
    <submittedName>
        <fullName evidence="2">Uncharacterized protein</fullName>
    </submittedName>
</protein>
<evidence type="ECO:0000313" key="2">
    <source>
        <dbReference type="EMBL" id="MBC3862230.1"/>
    </source>
</evidence>
<gene>
    <name evidence="2" type="ORF">H8K32_08995</name>
</gene>
<organism evidence="2 3">
    <name type="scientific">Undibacterium jejuense</name>
    <dbReference type="NCBI Taxonomy" id="1344949"/>
    <lineage>
        <taxon>Bacteria</taxon>
        <taxon>Pseudomonadati</taxon>
        <taxon>Pseudomonadota</taxon>
        <taxon>Betaproteobacteria</taxon>
        <taxon>Burkholderiales</taxon>
        <taxon>Oxalobacteraceae</taxon>
        <taxon>Undibacterium</taxon>
    </lineage>
</organism>
<dbReference type="EMBL" id="JACOFV010000007">
    <property type="protein sequence ID" value="MBC3862230.1"/>
    <property type="molecule type" value="Genomic_DNA"/>
</dbReference>
<name>A0A923KKS3_9BURK</name>
<reference evidence="2" key="1">
    <citation type="submission" date="2020-08" db="EMBL/GenBank/DDBJ databases">
        <title>Novel species isolated from subtropical streams in China.</title>
        <authorList>
            <person name="Lu H."/>
        </authorList>
    </citation>
    <scope>NUCLEOTIDE SEQUENCE</scope>
    <source>
        <strain evidence="2">KACC 12607</strain>
    </source>
</reference>